<comment type="caution">
    <text evidence="3">The sequence shown here is derived from an EMBL/GenBank/DDBJ whole genome shotgun (WGS) entry which is preliminary data.</text>
</comment>
<dbReference type="OrthoDB" id="273594at2759"/>
<feature type="compositionally biased region" description="Polar residues" evidence="2">
    <location>
        <begin position="111"/>
        <end position="121"/>
    </location>
</feature>
<dbReference type="AlphaFoldDB" id="A0A422NTK1"/>
<feature type="compositionally biased region" description="Basic residues" evidence="2">
    <location>
        <begin position="142"/>
        <end position="158"/>
    </location>
</feature>
<name>A0A422NTK1_TRYRA</name>
<protein>
    <submittedName>
        <fullName evidence="3">Putative dynein heavy chain</fullName>
    </submittedName>
</protein>
<dbReference type="RefSeq" id="XP_029240567.1">
    <property type="nucleotide sequence ID" value="XM_029379576.1"/>
</dbReference>
<feature type="compositionally biased region" description="Polar residues" evidence="2">
    <location>
        <begin position="24"/>
        <end position="40"/>
    </location>
</feature>
<dbReference type="EMBL" id="MKGL01000060">
    <property type="protein sequence ID" value="RNF08734.1"/>
    <property type="molecule type" value="Genomic_DNA"/>
</dbReference>
<keyword evidence="4" id="KW-1185">Reference proteome</keyword>
<sequence>MTEVHNEETLVSSYPVSPRPWRQPMSSLSTNQRSYSQMSSKGIFGDESPLLLSPLPKYPNRRRSITFVDETEATVREERPHYTVFEVTNTPGGTLSESPSRRAILKPASRAMSSTDGTTAGNEGKRHDTTAHAPVVSARSPMPKRARSNSRQRRNARRRQAELQHGFYDDSFVEEYVLKAKKEIEGEEEKRVEEKLRQQEKERAEAEMKAAQATVKDQRVATGQRISSCYGECAVSLAGVRKYGTWGKWCCLATAPSFLKAGARSYSTNG</sequence>
<proteinExistence type="predicted"/>
<evidence type="ECO:0000256" key="1">
    <source>
        <dbReference type="SAM" id="Coils"/>
    </source>
</evidence>
<evidence type="ECO:0000313" key="4">
    <source>
        <dbReference type="Proteomes" id="UP000283634"/>
    </source>
</evidence>
<gene>
    <name evidence="3" type="ORF">TraAM80_02577</name>
</gene>
<keyword evidence="1" id="KW-0175">Coiled coil</keyword>
<reference evidence="3 4" key="1">
    <citation type="journal article" date="2018" name="BMC Genomics">
        <title>Genomic comparison of Trypanosoma conorhini and Trypanosoma rangeli to Trypanosoma cruzi strains of high and low virulence.</title>
        <authorList>
            <person name="Bradwell K.R."/>
            <person name="Koparde V.N."/>
            <person name="Matveyev A.V."/>
            <person name="Serrano M.G."/>
            <person name="Alves J.M."/>
            <person name="Parikh H."/>
            <person name="Huang B."/>
            <person name="Lee V."/>
            <person name="Espinosa-Alvarez O."/>
            <person name="Ortiz P.A."/>
            <person name="Costa-Martins A.G."/>
            <person name="Teixeira M.M."/>
            <person name="Buck G.A."/>
        </authorList>
    </citation>
    <scope>NUCLEOTIDE SEQUENCE [LARGE SCALE GENOMIC DNA]</scope>
    <source>
        <strain evidence="3 4">AM80</strain>
    </source>
</reference>
<evidence type="ECO:0000313" key="3">
    <source>
        <dbReference type="EMBL" id="RNF08734.1"/>
    </source>
</evidence>
<organism evidence="3 4">
    <name type="scientific">Trypanosoma rangeli</name>
    <dbReference type="NCBI Taxonomy" id="5698"/>
    <lineage>
        <taxon>Eukaryota</taxon>
        <taxon>Discoba</taxon>
        <taxon>Euglenozoa</taxon>
        <taxon>Kinetoplastea</taxon>
        <taxon>Metakinetoplastina</taxon>
        <taxon>Trypanosomatida</taxon>
        <taxon>Trypanosomatidae</taxon>
        <taxon>Trypanosoma</taxon>
        <taxon>Herpetosoma</taxon>
    </lineage>
</organism>
<feature type="coiled-coil region" evidence="1">
    <location>
        <begin position="177"/>
        <end position="221"/>
    </location>
</feature>
<feature type="region of interest" description="Disordered" evidence="2">
    <location>
        <begin position="1"/>
        <end position="58"/>
    </location>
</feature>
<accession>A0A422NTK1</accession>
<dbReference type="Proteomes" id="UP000283634">
    <property type="component" value="Unassembled WGS sequence"/>
</dbReference>
<evidence type="ECO:0000256" key="2">
    <source>
        <dbReference type="SAM" id="MobiDB-lite"/>
    </source>
</evidence>
<dbReference type="GeneID" id="40326510"/>
<feature type="region of interest" description="Disordered" evidence="2">
    <location>
        <begin position="107"/>
        <end position="163"/>
    </location>
</feature>